<comment type="similarity">
    <text evidence="8">Belongs to the plant egg cell-secreted peptide family.</text>
</comment>
<comment type="caution">
    <text evidence="12">The sequence shown here is derived from an EMBL/GenBank/DDBJ whole genome shotgun (WGS) entry which is preliminary data.</text>
</comment>
<accession>S8EF97</accession>
<dbReference type="Pfam" id="PF05617">
    <property type="entry name" value="Prolamin_like"/>
    <property type="match status" value="1"/>
</dbReference>
<dbReference type="InterPro" id="IPR044711">
    <property type="entry name" value="EC11-15"/>
</dbReference>
<proteinExistence type="inferred from homology"/>
<keyword evidence="5" id="KW-0278">Fertilization</keyword>
<evidence type="ECO:0000256" key="6">
    <source>
        <dbReference type="ARBA" id="ARBA00023329"/>
    </source>
</evidence>
<dbReference type="Proteomes" id="UP000015453">
    <property type="component" value="Unassembled WGS sequence"/>
</dbReference>
<evidence type="ECO:0000313" key="13">
    <source>
        <dbReference type="Proteomes" id="UP000015453"/>
    </source>
</evidence>
<keyword evidence="13" id="KW-1185">Reference proteome</keyword>
<evidence type="ECO:0000256" key="2">
    <source>
        <dbReference type="ARBA" id="ARBA00004613"/>
    </source>
</evidence>
<keyword evidence="6" id="KW-0968">Cytoplasmic vesicle</keyword>
<dbReference type="OrthoDB" id="782765at2759"/>
<sequence length="127" mass="13804">MAIIKNSHFIAIVIPFLLISTSGSEIPGRISGVMDCFNALYRIRSCSREISEYFAKGSLDLTPSCCGAISVVTRECLLLPDMLTALGYTSDQAYVLRGYCDADRRYESTGGLSPEASPAPTPAYKHK</sequence>
<comment type="subcellular location">
    <subcellularLocation>
        <location evidence="1">Cytoplasmic vesicle</location>
    </subcellularLocation>
    <subcellularLocation>
        <location evidence="2">Secreted</location>
    </subcellularLocation>
</comment>
<evidence type="ECO:0000256" key="1">
    <source>
        <dbReference type="ARBA" id="ARBA00004541"/>
    </source>
</evidence>
<dbReference type="AlphaFoldDB" id="S8EF97"/>
<feature type="domain" description="Prolamin-like" evidence="11">
    <location>
        <begin position="35"/>
        <end position="101"/>
    </location>
</feature>
<feature type="region of interest" description="Disordered" evidence="9">
    <location>
        <begin position="108"/>
        <end position="127"/>
    </location>
</feature>
<dbReference type="GO" id="GO:0080155">
    <property type="term" value="P:regulation of double fertilization forming a zygote and endosperm"/>
    <property type="evidence" value="ECO:0007669"/>
    <property type="project" value="UniProtKB-ARBA"/>
</dbReference>
<evidence type="ECO:0000256" key="4">
    <source>
        <dbReference type="ARBA" id="ARBA00022729"/>
    </source>
</evidence>
<evidence type="ECO:0000256" key="3">
    <source>
        <dbReference type="ARBA" id="ARBA00022525"/>
    </source>
</evidence>
<keyword evidence="4 10" id="KW-0732">Signal</keyword>
<dbReference type="PANTHER" id="PTHR35293:SF10">
    <property type="entry name" value="EGG CELL-SECRETED PROTEIN 1.2-RELATED"/>
    <property type="match status" value="1"/>
</dbReference>
<comment type="function">
    <text evidence="7">Involved in the regulation of gamete interactions during the double fertilization and to prevent multiple-pollen tube attraction; mediates the redistribution of the gamete fusogen HAP2/GCS1 to the cell surface after secretion upon sperm arrival.</text>
</comment>
<dbReference type="InterPro" id="IPR008502">
    <property type="entry name" value="Prolamin-like"/>
</dbReference>
<evidence type="ECO:0000256" key="5">
    <source>
        <dbReference type="ARBA" id="ARBA00023279"/>
    </source>
</evidence>
<feature type="signal peptide" evidence="10">
    <location>
        <begin position="1"/>
        <end position="23"/>
    </location>
</feature>
<evidence type="ECO:0000259" key="11">
    <source>
        <dbReference type="Pfam" id="PF05617"/>
    </source>
</evidence>
<dbReference type="GO" id="GO:0031410">
    <property type="term" value="C:cytoplasmic vesicle"/>
    <property type="evidence" value="ECO:0007669"/>
    <property type="project" value="UniProtKB-SubCell"/>
</dbReference>
<feature type="chain" id="PRO_5004550276" description="Prolamin-like domain-containing protein" evidence="10">
    <location>
        <begin position="24"/>
        <end position="127"/>
    </location>
</feature>
<evidence type="ECO:0000313" key="12">
    <source>
        <dbReference type="EMBL" id="EPS71237.1"/>
    </source>
</evidence>
<dbReference type="EMBL" id="AUSU01001339">
    <property type="protein sequence ID" value="EPS71237.1"/>
    <property type="molecule type" value="Genomic_DNA"/>
</dbReference>
<dbReference type="PANTHER" id="PTHR35293">
    <property type="entry name" value="EGG CELL-SECRETED PROTEIN 1.5"/>
    <property type="match status" value="1"/>
</dbReference>
<evidence type="ECO:0000256" key="7">
    <source>
        <dbReference type="ARBA" id="ARBA00034457"/>
    </source>
</evidence>
<keyword evidence="3" id="KW-0964">Secreted</keyword>
<name>S8EF97_9LAMI</name>
<gene>
    <name evidence="12" type="ORF">M569_03529</name>
</gene>
<organism evidence="12 13">
    <name type="scientific">Genlisea aurea</name>
    <dbReference type="NCBI Taxonomy" id="192259"/>
    <lineage>
        <taxon>Eukaryota</taxon>
        <taxon>Viridiplantae</taxon>
        <taxon>Streptophyta</taxon>
        <taxon>Embryophyta</taxon>
        <taxon>Tracheophyta</taxon>
        <taxon>Spermatophyta</taxon>
        <taxon>Magnoliopsida</taxon>
        <taxon>eudicotyledons</taxon>
        <taxon>Gunneridae</taxon>
        <taxon>Pentapetalae</taxon>
        <taxon>asterids</taxon>
        <taxon>lamiids</taxon>
        <taxon>Lamiales</taxon>
        <taxon>Lentibulariaceae</taxon>
        <taxon>Genlisea</taxon>
    </lineage>
</organism>
<reference evidence="12 13" key="1">
    <citation type="journal article" date="2013" name="BMC Genomics">
        <title>The miniature genome of a carnivorous plant Genlisea aurea contains a low number of genes and short non-coding sequences.</title>
        <authorList>
            <person name="Leushkin E.V."/>
            <person name="Sutormin R.A."/>
            <person name="Nabieva E.R."/>
            <person name="Penin A.A."/>
            <person name="Kondrashov A.S."/>
            <person name="Logacheva M.D."/>
        </authorList>
    </citation>
    <scope>NUCLEOTIDE SEQUENCE [LARGE SCALE GENOMIC DNA]</scope>
</reference>
<dbReference type="GO" id="GO:0009567">
    <property type="term" value="P:double fertilization forming a zygote and endosperm"/>
    <property type="evidence" value="ECO:0007669"/>
    <property type="project" value="InterPro"/>
</dbReference>
<evidence type="ECO:0000256" key="8">
    <source>
        <dbReference type="ARBA" id="ARBA00034484"/>
    </source>
</evidence>
<protein>
    <recommendedName>
        <fullName evidence="11">Prolamin-like domain-containing protein</fullName>
    </recommendedName>
</protein>
<evidence type="ECO:0000256" key="9">
    <source>
        <dbReference type="SAM" id="MobiDB-lite"/>
    </source>
</evidence>
<dbReference type="GO" id="GO:2000008">
    <property type="term" value="P:regulation of protein localization to cell surface"/>
    <property type="evidence" value="ECO:0007669"/>
    <property type="project" value="UniProtKB-ARBA"/>
</dbReference>
<evidence type="ECO:0000256" key="10">
    <source>
        <dbReference type="SAM" id="SignalP"/>
    </source>
</evidence>
<dbReference type="GO" id="GO:0005576">
    <property type="term" value="C:extracellular region"/>
    <property type="evidence" value="ECO:0007669"/>
    <property type="project" value="UniProtKB-SubCell"/>
</dbReference>